<evidence type="ECO:0000313" key="2">
    <source>
        <dbReference type="EMBL" id="SMG41408.1"/>
    </source>
</evidence>
<keyword evidence="1" id="KW-0732">Signal</keyword>
<dbReference type="RefSeq" id="WP_085499759.1">
    <property type="nucleotide sequence ID" value="NZ_FXAO01000006.1"/>
</dbReference>
<dbReference type="SUPFAM" id="SSF48452">
    <property type="entry name" value="TPR-like"/>
    <property type="match status" value="1"/>
</dbReference>
<sequence length="578" mass="64702">MTRIKKNIFAILLPMVVLFATSCSESLEEINVSPNSLPDTEIDIKFVLTGILSQSATITADLNMGAAEITATTQYLQRDFTSYDRFNFNWQAASYAGYYEPLKDSDYIFERADNEKTGKVKDYYQGVALIMKSYWYGMLTSIFGDLPYTNALQAEKGGDEFFKPAYDDQLTIFKGIINDLAHANTLLTGAGVIQEVADADIVYQGDALKWRKLANSLRLRYYMRLSEKGGIDINPAAEILALVGNSAEYPILVNNDDNAAIAFVGTNSDNSWYGGPLRSSNRSEFYRRKPSATIVDDLTALGDPRLTSWVRPVDVQIFQGATDEIVQEDGVLKRYTTADINAINNDENKENNIDTSLFVGLPVALTDPNQFQKFADGINANEVIASLDESVYLAAASNPHASYLTEMYAEDANPLVKAVLMNAAEVQFILAEASVRGWISNSALDYYNRGIQLSMGQYGISDGDPSAVYDKANNTLVPFDQGVYMARTQQIFNDAADKMEPIMHQKWISQWLTPESWFDWRRTGLPNLSVNIIAGTKGQEIPVRFYYDDPFNEENMLQAIDKLQPAENNQWSKMWLLQ</sequence>
<evidence type="ECO:0000256" key="1">
    <source>
        <dbReference type="SAM" id="SignalP"/>
    </source>
</evidence>
<name>A0A1X7KJ15_9FLAO</name>
<gene>
    <name evidence="2" type="ORF">SAMN03080602_03008</name>
</gene>
<evidence type="ECO:0000313" key="3">
    <source>
        <dbReference type="Proteomes" id="UP000193420"/>
    </source>
</evidence>
<dbReference type="Gene3D" id="1.25.40.390">
    <property type="match status" value="2"/>
</dbReference>
<feature type="signal peptide" evidence="1">
    <location>
        <begin position="1"/>
        <end position="20"/>
    </location>
</feature>
<dbReference type="STRING" id="188872.SAMN03080602_03008"/>
<reference evidence="3" key="1">
    <citation type="submission" date="2017-04" db="EMBL/GenBank/DDBJ databases">
        <authorList>
            <person name="Varghese N."/>
            <person name="Submissions S."/>
        </authorList>
    </citation>
    <scope>NUCLEOTIDE SEQUENCE [LARGE SCALE GENOMIC DNA]</scope>
    <source>
        <strain evidence="3">DSM 19835</strain>
    </source>
</reference>
<dbReference type="InterPro" id="IPR041662">
    <property type="entry name" value="SusD-like_2"/>
</dbReference>
<keyword evidence="3" id="KW-1185">Reference proteome</keyword>
<organism evidence="2 3">
    <name type="scientific">Arenibacter troitsensis</name>
    <dbReference type="NCBI Taxonomy" id="188872"/>
    <lineage>
        <taxon>Bacteria</taxon>
        <taxon>Pseudomonadati</taxon>
        <taxon>Bacteroidota</taxon>
        <taxon>Flavobacteriia</taxon>
        <taxon>Flavobacteriales</taxon>
        <taxon>Flavobacteriaceae</taxon>
        <taxon>Arenibacter</taxon>
    </lineage>
</organism>
<dbReference type="Pfam" id="PF12771">
    <property type="entry name" value="SusD-like_2"/>
    <property type="match status" value="1"/>
</dbReference>
<dbReference type="AlphaFoldDB" id="A0A1X7KJ15"/>
<dbReference type="PROSITE" id="PS51257">
    <property type="entry name" value="PROKAR_LIPOPROTEIN"/>
    <property type="match status" value="1"/>
</dbReference>
<dbReference type="OrthoDB" id="725917at2"/>
<dbReference type="InterPro" id="IPR011990">
    <property type="entry name" value="TPR-like_helical_dom_sf"/>
</dbReference>
<dbReference type="Proteomes" id="UP000193420">
    <property type="component" value="Unassembled WGS sequence"/>
</dbReference>
<feature type="chain" id="PRO_5013072792" evidence="1">
    <location>
        <begin position="21"/>
        <end position="578"/>
    </location>
</feature>
<protein>
    <submittedName>
        <fullName evidence="2">Starch-binding associating with outer membrane</fullName>
    </submittedName>
</protein>
<accession>A0A1X7KJ15</accession>
<dbReference type="EMBL" id="FXAO01000006">
    <property type="protein sequence ID" value="SMG41408.1"/>
    <property type="molecule type" value="Genomic_DNA"/>
</dbReference>
<proteinExistence type="predicted"/>